<gene>
    <name evidence="4" type="ORF">KIPB_007962</name>
</gene>
<dbReference type="EMBL" id="BDIP01002353">
    <property type="protein sequence ID" value="GIQ86162.1"/>
    <property type="molecule type" value="Genomic_DNA"/>
</dbReference>
<dbReference type="Proteomes" id="UP000265618">
    <property type="component" value="Unassembled WGS sequence"/>
</dbReference>
<keyword evidence="2" id="KW-1133">Transmembrane helix</keyword>
<evidence type="ECO:0000256" key="1">
    <source>
        <dbReference type="SAM" id="MobiDB-lite"/>
    </source>
</evidence>
<feature type="chain" id="PRO_5039928192" evidence="3">
    <location>
        <begin position="16"/>
        <end position="260"/>
    </location>
</feature>
<feature type="region of interest" description="Disordered" evidence="1">
    <location>
        <begin position="168"/>
        <end position="260"/>
    </location>
</feature>
<keyword evidence="5" id="KW-1185">Reference proteome</keyword>
<sequence>VFVLSGVAWLILAWAARFSPILDYVSTDVYSMTVEEAQQLTVVVNGYSAYRCVVSVTKTGDTDTFWLLDDPRGKVNSSATQVAAFCADYTVGQQVSLKAYPYSFCKATIPDLESDTPCAFTEEQIDDVASSRTKGRVWGALLLILALVILLSVMNCMGAFKAIGDKLQSMSPPPSQTQSSTVINSHPHPHPHVAVLPVQTPPPVAEASSSDDGFRGPPAPTSDTVERGEREVVPSPPQPNVPEPMPIMPVHTTSADDEFF</sequence>
<feature type="signal peptide" evidence="3">
    <location>
        <begin position="1"/>
        <end position="15"/>
    </location>
</feature>
<evidence type="ECO:0000256" key="2">
    <source>
        <dbReference type="SAM" id="Phobius"/>
    </source>
</evidence>
<comment type="caution">
    <text evidence="4">The sequence shown here is derived from an EMBL/GenBank/DDBJ whole genome shotgun (WGS) entry which is preliminary data.</text>
</comment>
<keyword evidence="2" id="KW-0472">Membrane</keyword>
<accession>A0A9K3CZZ1</accession>
<keyword evidence="3" id="KW-0732">Signal</keyword>
<evidence type="ECO:0000256" key="3">
    <source>
        <dbReference type="SAM" id="SignalP"/>
    </source>
</evidence>
<feature type="transmembrane region" description="Helical" evidence="2">
    <location>
        <begin position="137"/>
        <end position="160"/>
    </location>
</feature>
<protein>
    <submittedName>
        <fullName evidence="4">Uncharacterized protein</fullName>
    </submittedName>
</protein>
<feature type="compositionally biased region" description="Pro residues" evidence="1">
    <location>
        <begin position="234"/>
        <end position="247"/>
    </location>
</feature>
<feature type="non-terminal residue" evidence="4">
    <location>
        <position position="260"/>
    </location>
</feature>
<reference evidence="4 5" key="1">
    <citation type="journal article" date="2018" name="PLoS ONE">
        <title>The draft genome of Kipferlia bialata reveals reductive genome evolution in fornicate parasites.</title>
        <authorList>
            <person name="Tanifuji G."/>
            <person name="Takabayashi S."/>
            <person name="Kume K."/>
            <person name="Takagi M."/>
            <person name="Nakayama T."/>
            <person name="Kamikawa R."/>
            <person name="Inagaki Y."/>
            <person name="Hashimoto T."/>
        </authorList>
    </citation>
    <scope>NUCLEOTIDE SEQUENCE [LARGE SCALE GENOMIC DNA]</scope>
    <source>
        <strain evidence="4">NY0173</strain>
    </source>
</reference>
<evidence type="ECO:0000313" key="4">
    <source>
        <dbReference type="EMBL" id="GIQ86162.1"/>
    </source>
</evidence>
<keyword evidence="2" id="KW-0812">Transmembrane</keyword>
<name>A0A9K3CZZ1_9EUKA</name>
<evidence type="ECO:0000313" key="5">
    <source>
        <dbReference type="Proteomes" id="UP000265618"/>
    </source>
</evidence>
<organism evidence="4 5">
    <name type="scientific">Kipferlia bialata</name>
    <dbReference type="NCBI Taxonomy" id="797122"/>
    <lineage>
        <taxon>Eukaryota</taxon>
        <taxon>Metamonada</taxon>
        <taxon>Carpediemonas-like organisms</taxon>
        <taxon>Kipferlia</taxon>
    </lineage>
</organism>
<proteinExistence type="predicted"/>
<dbReference type="AlphaFoldDB" id="A0A9K3CZZ1"/>